<proteinExistence type="predicted"/>
<dbReference type="EMBL" id="BRXX01000167">
    <property type="protein sequence ID" value="GMH95419.1"/>
    <property type="molecule type" value="Genomic_DNA"/>
</dbReference>
<reference evidence="2" key="1">
    <citation type="journal article" date="2023" name="Commun. Biol.">
        <title>Genome analysis of Parmales, the sister group of diatoms, reveals the evolutionary specialization of diatoms from phago-mixotrophs to photoautotrophs.</title>
        <authorList>
            <person name="Ban H."/>
            <person name="Sato S."/>
            <person name="Yoshikawa S."/>
            <person name="Yamada K."/>
            <person name="Nakamura Y."/>
            <person name="Ichinomiya M."/>
            <person name="Sato N."/>
            <person name="Blanc-Mathieu R."/>
            <person name="Endo H."/>
            <person name="Kuwata A."/>
            <person name="Ogata H."/>
        </authorList>
    </citation>
    <scope>NUCLEOTIDE SEQUENCE [LARGE SCALE GENOMIC DNA]</scope>
    <source>
        <strain evidence="2">NIES 3699</strain>
    </source>
</reference>
<dbReference type="AlphaFoldDB" id="A0A9W7EWR6"/>
<sequence>MNQISAAVSATFLELYSRLNIFSNPTLLLSSDSKVLRWVGGLRSPQKLPLPPPIPPNTRTATLVFHGAGGPDSFTKELMERLENDSPDDSYSHFYDWSDYSTNLFKAAFNAQTVGEHVGRTLTSPPSSLHIIGISVGSFAADSCLKTLRTLHPTSTLQLTLLDPFTQRGVLGVGYGVKYFGREADYAQQFLNTDDPVPSTNEACKECAVFDVTGAREREEEIFGHDWPLVYFSRYWGDVGIVEEARRIGRGEVIKVP</sequence>
<keyword evidence="2" id="KW-1185">Reference proteome</keyword>
<dbReference type="SUPFAM" id="SSF53474">
    <property type="entry name" value="alpha/beta-Hydrolases"/>
    <property type="match status" value="1"/>
</dbReference>
<dbReference type="Gene3D" id="3.40.50.1820">
    <property type="entry name" value="alpha/beta hydrolase"/>
    <property type="match status" value="1"/>
</dbReference>
<protein>
    <submittedName>
        <fullName evidence="1">Uncharacterized protein</fullName>
    </submittedName>
</protein>
<comment type="caution">
    <text evidence="1">The sequence shown here is derived from an EMBL/GenBank/DDBJ whole genome shotgun (WGS) entry which is preliminary data.</text>
</comment>
<dbReference type="InterPro" id="IPR029058">
    <property type="entry name" value="AB_hydrolase_fold"/>
</dbReference>
<gene>
    <name evidence="1" type="ORF">TrVE_jg2500</name>
</gene>
<evidence type="ECO:0000313" key="1">
    <source>
        <dbReference type="EMBL" id="GMH95419.1"/>
    </source>
</evidence>
<organism evidence="1 2">
    <name type="scientific">Triparma verrucosa</name>
    <dbReference type="NCBI Taxonomy" id="1606542"/>
    <lineage>
        <taxon>Eukaryota</taxon>
        <taxon>Sar</taxon>
        <taxon>Stramenopiles</taxon>
        <taxon>Ochrophyta</taxon>
        <taxon>Bolidophyceae</taxon>
        <taxon>Parmales</taxon>
        <taxon>Triparmaceae</taxon>
        <taxon>Triparma</taxon>
    </lineage>
</organism>
<dbReference type="Proteomes" id="UP001165160">
    <property type="component" value="Unassembled WGS sequence"/>
</dbReference>
<evidence type="ECO:0000313" key="2">
    <source>
        <dbReference type="Proteomes" id="UP001165160"/>
    </source>
</evidence>
<name>A0A9W7EWR6_9STRA</name>
<accession>A0A9W7EWR6</accession>